<dbReference type="Pfam" id="PF05176">
    <property type="entry name" value="ATP-synt_10"/>
    <property type="match status" value="1"/>
</dbReference>
<proteinExistence type="predicted"/>
<gene>
    <name evidence="2" type="ORF">C8Q71DRAFT_774964</name>
</gene>
<evidence type="ECO:0000313" key="3">
    <source>
        <dbReference type="Proteomes" id="UP000814176"/>
    </source>
</evidence>
<feature type="region of interest" description="Disordered" evidence="1">
    <location>
        <begin position="25"/>
        <end position="81"/>
    </location>
</feature>
<reference evidence="2 3" key="1">
    <citation type="journal article" date="2021" name="Environ. Microbiol.">
        <title>Gene family expansions and transcriptome signatures uncover fungal adaptations to wood decay.</title>
        <authorList>
            <person name="Hage H."/>
            <person name="Miyauchi S."/>
            <person name="Viragh M."/>
            <person name="Drula E."/>
            <person name="Min B."/>
            <person name="Chaduli D."/>
            <person name="Navarro D."/>
            <person name="Favel A."/>
            <person name="Norest M."/>
            <person name="Lesage-Meessen L."/>
            <person name="Balint B."/>
            <person name="Merenyi Z."/>
            <person name="de Eugenio L."/>
            <person name="Morin E."/>
            <person name="Martinez A.T."/>
            <person name="Baldrian P."/>
            <person name="Stursova M."/>
            <person name="Martinez M.J."/>
            <person name="Novotny C."/>
            <person name="Magnuson J.K."/>
            <person name="Spatafora J.W."/>
            <person name="Maurice S."/>
            <person name="Pangilinan J."/>
            <person name="Andreopoulos W."/>
            <person name="LaButti K."/>
            <person name="Hundley H."/>
            <person name="Na H."/>
            <person name="Kuo A."/>
            <person name="Barry K."/>
            <person name="Lipzen A."/>
            <person name="Henrissat B."/>
            <person name="Riley R."/>
            <person name="Ahrendt S."/>
            <person name="Nagy L.G."/>
            <person name="Grigoriev I.V."/>
            <person name="Martin F."/>
            <person name="Rosso M.N."/>
        </authorList>
    </citation>
    <scope>NUCLEOTIDE SEQUENCE [LARGE SCALE GENOMIC DNA]</scope>
    <source>
        <strain evidence="2 3">CIRM-BRFM 1785</strain>
    </source>
</reference>
<dbReference type="PANTHER" id="PTHR28106:SF1">
    <property type="entry name" value="MITOCHONDRIAL ATPASE COMPLEX SUBUNIT ATP10"/>
    <property type="match status" value="1"/>
</dbReference>
<name>A0ABQ8K7T8_9APHY</name>
<protein>
    <submittedName>
        <fullName evidence="2">ATP10 protein-domain-containing protein</fullName>
    </submittedName>
</protein>
<dbReference type="EMBL" id="JADCUA010000019">
    <property type="protein sequence ID" value="KAH9833305.1"/>
    <property type="molecule type" value="Genomic_DNA"/>
</dbReference>
<sequence length="319" mass="36284">MHPLQPVCRRLWLFSTQQQPCSIAPRLPSRARGAPNRRLICQTAPRRKEESELPKSTGKEGADDAQAEAAKAPLTKESPLPLLQRPLGVLERPSSLPQSLEQKREELLDQEKRLKKRHELVREATKGYFTDLNQTRRYGGKTWVAPKTMIREDKALYFPDIVGTNLQSKSGVHTTSLCTGKVSVVAMLTTRVSEMQVAHYIQPTHAQYSSHPMYRYVQINLQENLLKSLLVSLFSSSIRKSVPEKLWETYLVSNQNMDYVRYDMGMTNSRIGYVYLVDEQCRIRWAACADPLEMEIEALKVCTGVLLNRYNKGSADATS</sequence>
<organism evidence="2 3">
    <name type="scientific">Rhodofomes roseus</name>
    <dbReference type="NCBI Taxonomy" id="34475"/>
    <lineage>
        <taxon>Eukaryota</taxon>
        <taxon>Fungi</taxon>
        <taxon>Dikarya</taxon>
        <taxon>Basidiomycota</taxon>
        <taxon>Agaricomycotina</taxon>
        <taxon>Agaricomycetes</taxon>
        <taxon>Polyporales</taxon>
        <taxon>Rhodofomes</taxon>
    </lineage>
</organism>
<comment type="caution">
    <text evidence="2">The sequence shown here is derived from an EMBL/GenBank/DDBJ whole genome shotgun (WGS) entry which is preliminary data.</text>
</comment>
<feature type="compositionally biased region" description="Basic and acidic residues" evidence="1">
    <location>
        <begin position="46"/>
        <end position="62"/>
    </location>
</feature>
<dbReference type="GeneID" id="72005301"/>
<dbReference type="PANTHER" id="PTHR28106">
    <property type="entry name" value="MITOCHONDRIAL ATPASE COMPLEX SUBUNIT ATP10"/>
    <property type="match status" value="1"/>
</dbReference>
<dbReference type="RefSeq" id="XP_047776071.1">
    <property type="nucleotide sequence ID" value="XM_047924569.1"/>
</dbReference>
<accession>A0ABQ8K7T8</accession>
<keyword evidence="3" id="KW-1185">Reference proteome</keyword>
<dbReference type="InterPro" id="IPR007849">
    <property type="entry name" value="ATP10"/>
</dbReference>
<dbReference type="Proteomes" id="UP000814176">
    <property type="component" value="Unassembled WGS sequence"/>
</dbReference>
<evidence type="ECO:0000256" key="1">
    <source>
        <dbReference type="SAM" id="MobiDB-lite"/>
    </source>
</evidence>
<evidence type="ECO:0000313" key="2">
    <source>
        <dbReference type="EMBL" id="KAH9833305.1"/>
    </source>
</evidence>